<comment type="caution">
    <text evidence="5">The sequence shown here is derived from an EMBL/GenBank/DDBJ whole genome shotgun (WGS) entry which is preliminary data.</text>
</comment>
<gene>
    <name evidence="5" type="ORF">BZG01_20690</name>
</gene>
<dbReference type="Proteomes" id="UP000233618">
    <property type="component" value="Unassembled WGS sequence"/>
</dbReference>
<evidence type="ECO:0000256" key="2">
    <source>
        <dbReference type="ARBA" id="ARBA00023125"/>
    </source>
</evidence>
<evidence type="ECO:0000256" key="1">
    <source>
        <dbReference type="ARBA" id="ARBA00023015"/>
    </source>
</evidence>
<keyword evidence="2" id="KW-0238">DNA-binding</keyword>
<keyword evidence="1" id="KW-0805">Transcription regulation</keyword>
<dbReference type="RefSeq" id="WP_101311759.1">
    <property type="nucleotide sequence ID" value="NZ_MVDE01000057.1"/>
</dbReference>
<dbReference type="PROSITE" id="PS01124">
    <property type="entry name" value="HTH_ARAC_FAMILY_2"/>
    <property type="match status" value="1"/>
</dbReference>
<sequence length="288" mass="33210">MKAIRFVIPKTSGNSFRLQLDQSKKFYDSIHYHPEHQLTTIIEGEGTCFIGNHVERFSPGSVYLIGKNVPHVFKSDQAYYESDNQLTSFGISIFFKEETFGSQFFEIPEMAHIKRLLNLALNGLKLKGKERVGISESIVKTQRLEGFERFQHLLNILNRFAVSESLHSLSTVSYNAPIKDSDNERINVVFHYLSTHFQKDISLEEIASVANMTPNAFCRYFKQRTRKPFSSFLNEMRVEYAGKLIAGTKQNFGNIAFESGYNSISYFNRQFKRITGCTPIEYRNKFGK</sequence>
<dbReference type="AlphaFoldDB" id="A0A2N3HRH2"/>
<keyword evidence="6" id="KW-1185">Reference proteome</keyword>
<dbReference type="InterPro" id="IPR014710">
    <property type="entry name" value="RmlC-like_jellyroll"/>
</dbReference>
<dbReference type="Gene3D" id="2.60.120.10">
    <property type="entry name" value="Jelly Rolls"/>
    <property type="match status" value="1"/>
</dbReference>
<dbReference type="PANTHER" id="PTHR43280">
    <property type="entry name" value="ARAC-FAMILY TRANSCRIPTIONAL REGULATOR"/>
    <property type="match status" value="1"/>
</dbReference>
<feature type="domain" description="HTH araC/xylS-type" evidence="4">
    <location>
        <begin position="187"/>
        <end position="285"/>
    </location>
</feature>
<name>A0A2N3HRH2_9BACT</name>
<evidence type="ECO:0000313" key="5">
    <source>
        <dbReference type="EMBL" id="PKQ60643.1"/>
    </source>
</evidence>
<dbReference type="PRINTS" id="PR00032">
    <property type="entry name" value="HTHARAC"/>
</dbReference>
<dbReference type="Gene3D" id="1.10.10.60">
    <property type="entry name" value="Homeodomain-like"/>
    <property type="match status" value="2"/>
</dbReference>
<reference evidence="5 6" key="1">
    <citation type="journal article" date="2017" name="Front. Microbiol.">
        <title>Labilibaculum manganireducens gen. nov., sp. nov. and Labilibaculum filiforme sp. nov., Novel Bacteroidetes Isolated from Subsurface Sediments of the Baltic Sea.</title>
        <authorList>
            <person name="Vandieken V."/>
            <person name="Marshall I.P."/>
            <person name="Niemann H."/>
            <person name="Engelen B."/>
            <person name="Cypionka H."/>
        </authorList>
    </citation>
    <scope>NUCLEOTIDE SEQUENCE [LARGE SCALE GENOMIC DNA]</scope>
    <source>
        <strain evidence="5 6">59.10-2M</strain>
    </source>
</reference>
<dbReference type="Pfam" id="PF07883">
    <property type="entry name" value="Cupin_2"/>
    <property type="match status" value="1"/>
</dbReference>
<dbReference type="Pfam" id="PF12833">
    <property type="entry name" value="HTH_18"/>
    <property type="match status" value="1"/>
</dbReference>
<dbReference type="SUPFAM" id="SSF51182">
    <property type="entry name" value="RmlC-like cupins"/>
    <property type="match status" value="1"/>
</dbReference>
<dbReference type="SMART" id="SM00342">
    <property type="entry name" value="HTH_ARAC"/>
    <property type="match status" value="1"/>
</dbReference>
<accession>A0A2N3HRH2</accession>
<dbReference type="SUPFAM" id="SSF46689">
    <property type="entry name" value="Homeodomain-like"/>
    <property type="match status" value="2"/>
</dbReference>
<proteinExistence type="predicted"/>
<dbReference type="InterPro" id="IPR020449">
    <property type="entry name" value="Tscrpt_reg_AraC-type_HTH"/>
</dbReference>
<dbReference type="EMBL" id="MVDE01000057">
    <property type="protein sequence ID" value="PKQ60643.1"/>
    <property type="molecule type" value="Genomic_DNA"/>
</dbReference>
<organism evidence="5 6">
    <name type="scientific">Labilibaculum manganireducens</name>
    <dbReference type="NCBI Taxonomy" id="1940525"/>
    <lineage>
        <taxon>Bacteria</taxon>
        <taxon>Pseudomonadati</taxon>
        <taxon>Bacteroidota</taxon>
        <taxon>Bacteroidia</taxon>
        <taxon>Marinilabiliales</taxon>
        <taxon>Marinifilaceae</taxon>
        <taxon>Labilibaculum</taxon>
    </lineage>
</organism>
<evidence type="ECO:0000313" key="6">
    <source>
        <dbReference type="Proteomes" id="UP000233618"/>
    </source>
</evidence>
<evidence type="ECO:0000259" key="4">
    <source>
        <dbReference type="PROSITE" id="PS01124"/>
    </source>
</evidence>
<protein>
    <recommendedName>
        <fullName evidence="4">HTH araC/xylS-type domain-containing protein</fullName>
    </recommendedName>
</protein>
<dbReference type="InterPro" id="IPR011051">
    <property type="entry name" value="RmlC_Cupin_sf"/>
</dbReference>
<dbReference type="InterPro" id="IPR013096">
    <property type="entry name" value="Cupin_2"/>
</dbReference>
<evidence type="ECO:0000256" key="3">
    <source>
        <dbReference type="ARBA" id="ARBA00023163"/>
    </source>
</evidence>
<dbReference type="GO" id="GO:0043565">
    <property type="term" value="F:sequence-specific DNA binding"/>
    <property type="evidence" value="ECO:0007669"/>
    <property type="project" value="InterPro"/>
</dbReference>
<dbReference type="InterPro" id="IPR009057">
    <property type="entry name" value="Homeodomain-like_sf"/>
</dbReference>
<dbReference type="InterPro" id="IPR018060">
    <property type="entry name" value="HTH_AraC"/>
</dbReference>
<keyword evidence="3" id="KW-0804">Transcription</keyword>
<dbReference type="GO" id="GO:0003700">
    <property type="term" value="F:DNA-binding transcription factor activity"/>
    <property type="evidence" value="ECO:0007669"/>
    <property type="project" value="InterPro"/>
</dbReference>
<dbReference type="PANTHER" id="PTHR43280:SF34">
    <property type="entry name" value="ARAC-FAMILY TRANSCRIPTIONAL REGULATOR"/>
    <property type="match status" value="1"/>
</dbReference>